<dbReference type="SUPFAM" id="SSF50104">
    <property type="entry name" value="Translation proteins SH3-like domain"/>
    <property type="match status" value="1"/>
</dbReference>
<name>A0AA38VGP2_9PEZI</name>
<gene>
    <name evidence="4" type="ORF">NKR23_g7577</name>
</gene>
<evidence type="ECO:0000256" key="1">
    <source>
        <dbReference type="ARBA" id="ARBA00010618"/>
    </source>
</evidence>
<dbReference type="EMBL" id="JANBVO010000024">
    <property type="protein sequence ID" value="KAJ9141970.1"/>
    <property type="molecule type" value="Genomic_DNA"/>
</dbReference>
<dbReference type="AlphaFoldDB" id="A0AA38VGP2"/>
<sequence length="370" mass="42080">MLQLMRRTAMAERQAARRLARRKAKNRADQAERTRATKQALGEIGLALKQAIVARHEDWELGPLAPRRDIPARSETNDTFHGTVSGERLKPSVAPRKEALERRCAWAGGVEHLSITEGDRAVVLEGPHKGRIAPIKRVLKDIGYVELDDQTIMTNVSVPGHMASLAPAENQVQVMADPIPISAIRLVHPLKDEATGVTRDVIIKKLVPQNRYFDRATRVTTWSRVVPGLNVKIPWPRKEDPVYDDHPVDTLRIDVEEKTFVPTLLRPPVPEALIDELRNRYSIFRTRHEPEYVARKEAELAEKEARTRMVDTMRTPLMELNRKQREERKARGQPVLTDEMLEKIGELMARNRQRRLAEAGVAEVEAGERP</sequence>
<protein>
    <recommendedName>
        <fullName evidence="3">KOW domain-containing protein</fullName>
    </recommendedName>
</protein>
<dbReference type="GO" id="GO:0003735">
    <property type="term" value="F:structural constituent of ribosome"/>
    <property type="evidence" value="ECO:0007669"/>
    <property type="project" value="InterPro"/>
</dbReference>
<feature type="region of interest" description="Disordered" evidence="2">
    <location>
        <begin position="65"/>
        <end position="95"/>
    </location>
</feature>
<dbReference type="InterPro" id="IPR003256">
    <property type="entry name" value="Ribosomal_uL24"/>
</dbReference>
<dbReference type="GO" id="GO:0005840">
    <property type="term" value="C:ribosome"/>
    <property type="evidence" value="ECO:0007669"/>
    <property type="project" value="InterPro"/>
</dbReference>
<dbReference type="Proteomes" id="UP001174694">
    <property type="component" value="Unassembled WGS sequence"/>
</dbReference>
<feature type="compositionally biased region" description="Basic and acidic residues" evidence="2">
    <location>
        <begin position="66"/>
        <end position="78"/>
    </location>
</feature>
<dbReference type="PANTHER" id="PTHR12903">
    <property type="entry name" value="MITOCHONDRIAL RIBOSOMAL PROTEIN L24"/>
    <property type="match status" value="1"/>
</dbReference>
<dbReference type="GO" id="GO:0006412">
    <property type="term" value="P:translation"/>
    <property type="evidence" value="ECO:0007669"/>
    <property type="project" value="InterPro"/>
</dbReference>
<dbReference type="InterPro" id="IPR005824">
    <property type="entry name" value="KOW"/>
</dbReference>
<dbReference type="SMART" id="SM00739">
    <property type="entry name" value="KOW"/>
    <property type="match status" value="1"/>
</dbReference>
<organism evidence="4 5">
    <name type="scientific">Pleurostoma richardsiae</name>
    <dbReference type="NCBI Taxonomy" id="41990"/>
    <lineage>
        <taxon>Eukaryota</taxon>
        <taxon>Fungi</taxon>
        <taxon>Dikarya</taxon>
        <taxon>Ascomycota</taxon>
        <taxon>Pezizomycotina</taxon>
        <taxon>Sordariomycetes</taxon>
        <taxon>Sordariomycetidae</taxon>
        <taxon>Calosphaeriales</taxon>
        <taxon>Pleurostomataceae</taxon>
        <taxon>Pleurostoma</taxon>
    </lineage>
</organism>
<reference evidence="4" key="1">
    <citation type="submission" date="2022-07" db="EMBL/GenBank/DDBJ databases">
        <title>Fungi with potential for degradation of polypropylene.</title>
        <authorList>
            <person name="Gostincar C."/>
        </authorList>
    </citation>
    <scope>NUCLEOTIDE SEQUENCE</scope>
    <source>
        <strain evidence="4">EXF-13308</strain>
    </source>
</reference>
<evidence type="ECO:0000313" key="5">
    <source>
        <dbReference type="Proteomes" id="UP001174694"/>
    </source>
</evidence>
<dbReference type="Gene3D" id="2.30.30.30">
    <property type="match status" value="1"/>
</dbReference>
<evidence type="ECO:0000256" key="2">
    <source>
        <dbReference type="SAM" id="MobiDB-lite"/>
    </source>
</evidence>
<evidence type="ECO:0000313" key="4">
    <source>
        <dbReference type="EMBL" id="KAJ9141970.1"/>
    </source>
</evidence>
<dbReference type="InterPro" id="IPR014722">
    <property type="entry name" value="Rib_uL2_dom2"/>
</dbReference>
<proteinExistence type="inferred from homology"/>
<dbReference type="InterPro" id="IPR008991">
    <property type="entry name" value="Translation_prot_SH3-like_sf"/>
</dbReference>
<feature type="domain" description="KOW" evidence="3">
    <location>
        <begin position="114"/>
        <end position="141"/>
    </location>
</feature>
<dbReference type="Pfam" id="PF22682">
    <property type="entry name" value="Ribosomal_uL24m-like"/>
    <property type="match status" value="1"/>
</dbReference>
<accession>A0AA38VGP2</accession>
<keyword evidence="5" id="KW-1185">Reference proteome</keyword>
<comment type="caution">
    <text evidence="4">The sequence shown here is derived from an EMBL/GenBank/DDBJ whole genome shotgun (WGS) entry which is preliminary data.</text>
</comment>
<evidence type="ECO:0000259" key="3">
    <source>
        <dbReference type="SMART" id="SM00739"/>
    </source>
</evidence>
<comment type="similarity">
    <text evidence="1">Belongs to the universal ribosomal protein uL24 family.</text>
</comment>